<proteinExistence type="inferred from homology"/>
<gene>
    <name evidence="8" type="ORF">SR41_04560</name>
</gene>
<organism evidence="8 9">
    <name type="scientific">Sphingomonas melonis</name>
    <dbReference type="NCBI Taxonomy" id="152682"/>
    <lineage>
        <taxon>Bacteria</taxon>
        <taxon>Pseudomonadati</taxon>
        <taxon>Pseudomonadota</taxon>
        <taxon>Alphaproteobacteria</taxon>
        <taxon>Sphingomonadales</taxon>
        <taxon>Sphingomonadaceae</taxon>
        <taxon>Sphingomonas</taxon>
    </lineage>
</organism>
<dbReference type="InterPro" id="IPR007227">
    <property type="entry name" value="Cell_shape_determining_MreD"/>
</dbReference>
<evidence type="ECO:0000256" key="6">
    <source>
        <dbReference type="ARBA" id="ARBA00022989"/>
    </source>
</evidence>
<dbReference type="EMBL" id="JXTP01000018">
    <property type="protein sequence ID" value="KIU29287.1"/>
    <property type="molecule type" value="Genomic_DNA"/>
</dbReference>
<protein>
    <submittedName>
        <fullName evidence="8">Rod shape-determining protein MreD</fullName>
    </submittedName>
</protein>
<dbReference type="Proteomes" id="UP000033203">
    <property type="component" value="Unassembled WGS sequence"/>
</dbReference>
<sequence length="175" mass="19192">MTTRNSIDYRPFQAPLPPGRARALPWVSVLAASTLTAIVPVVASLPLMPPLGLILLLSWRLLARFALRPWAAAPLGLFDDLVSGQPLGSAMLLWSLCFIAIELIEQRLVTRDFWQDWLIASGAIVFCTAIGRWIAVPIGAHVDTVLLAQTMISVMLFPLSARLVAWIDRKRGPTA</sequence>
<keyword evidence="3" id="KW-1003">Cell membrane</keyword>
<name>A0A0D1MFV0_9SPHN</name>
<evidence type="ECO:0000256" key="7">
    <source>
        <dbReference type="ARBA" id="ARBA00023136"/>
    </source>
</evidence>
<dbReference type="AlphaFoldDB" id="A0A0D1MFV0"/>
<comment type="similarity">
    <text evidence="2">Belongs to the MreD family.</text>
</comment>
<keyword evidence="7" id="KW-0472">Membrane</keyword>
<evidence type="ECO:0000256" key="3">
    <source>
        <dbReference type="ARBA" id="ARBA00022475"/>
    </source>
</evidence>
<evidence type="ECO:0000256" key="1">
    <source>
        <dbReference type="ARBA" id="ARBA00004651"/>
    </source>
</evidence>
<evidence type="ECO:0000256" key="5">
    <source>
        <dbReference type="ARBA" id="ARBA00022960"/>
    </source>
</evidence>
<evidence type="ECO:0000313" key="9">
    <source>
        <dbReference type="Proteomes" id="UP000033203"/>
    </source>
</evidence>
<evidence type="ECO:0000256" key="4">
    <source>
        <dbReference type="ARBA" id="ARBA00022692"/>
    </source>
</evidence>
<comment type="caution">
    <text evidence="8">The sequence shown here is derived from an EMBL/GenBank/DDBJ whole genome shotgun (WGS) entry which is preliminary data.</text>
</comment>
<evidence type="ECO:0000313" key="8">
    <source>
        <dbReference type="EMBL" id="KIU29287.1"/>
    </source>
</evidence>
<dbReference type="GO" id="GO:0008360">
    <property type="term" value="P:regulation of cell shape"/>
    <property type="evidence" value="ECO:0007669"/>
    <property type="project" value="UniProtKB-KW"/>
</dbReference>
<keyword evidence="5" id="KW-0133">Cell shape</keyword>
<evidence type="ECO:0000256" key="2">
    <source>
        <dbReference type="ARBA" id="ARBA00007776"/>
    </source>
</evidence>
<dbReference type="GeneID" id="93798411"/>
<dbReference type="RefSeq" id="WP_017979040.1">
    <property type="nucleotide sequence ID" value="NZ_CP023705.1"/>
</dbReference>
<dbReference type="GO" id="GO:0005886">
    <property type="term" value="C:plasma membrane"/>
    <property type="evidence" value="ECO:0007669"/>
    <property type="project" value="UniProtKB-SubCell"/>
</dbReference>
<dbReference type="Pfam" id="PF04093">
    <property type="entry name" value="MreD"/>
    <property type="match status" value="1"/>
</dbReference>
<keyword evidence="6" id="KW-1133">Transmembrane helix</keyword>
<dbReference type="PATRIC" id="fig|1549858.7.peg.80"/>
<reference evidence="8 9" key="1">
    <citation type="submission" date="2015-01" db="EMBL/GenBank/DDBJ databases">
        <title>Genome of Sphingomonas taxi strain 30a.</title>
        <authorList>
            <person name="Eevers N."/>
            <person name="Van Hamme J."/>
            <person name="Bottos E."/>
            <person name="Weyens N."/>
            <person name="Vangronsveld J."/>
        </authorList>
    </citation>
    <scope>NUCLEOTIDE SEQUENCE [LARGE SCALE GENOMIC DNA]</scope>
    <source>
        <strain evidence="8 9">30a</strain>
    </source>
</reference>
<comment type="subcellular location">
    <subcellularLocation>
        <location evidence="1">Cell membrane</location>
        <topology evidence="1">Multi-pass membrane protein</topology>
    </subcellularLocation>
</comment>
<accession>A0A0D1MFV0</accession>
<keyword evidence="4" id="KW-0812">Transmembrane</keyword>